<protein>
    <submittedName>
        <fullName evidence="1">Uncharacterized protein</fullName>
    </submittedName>
</protein>
<accession>A0A8D9DTI8</accession>
<proteinExistence type="predicted"/>
<name>A0A8D9DTI8_9HEMI</name>
<evidence type="ECO:0000313" key="1">
    <source>
        <dbReference type="EMBL" id="CAG6729178.1"/>
    </source>
</evidence>
<reference evidence="1" key="1">
    <citation type="submission" date="2021-05" db="EMBL/GenBank/DDBJ databases">
        <authorList>
            <person name="Alioto T."/>
            <person name="Alioto T."/>
            <person name="Gomez Garrido J."/>
        </authorList>
    </citation>
    <scope>NUCLEOTIDE SEQUENCE</scope>
</reference>
<organism evidence="1">
    <name type="scientific">Cacopsylla melanoneura</name>
    <dbReference type="NCBI Taxonomy" id="428564"/>
    <lineage>
        <taxon>Eukaryota</taxon>
        <taxon>Metazoa</taxon>
        <taxon>Ecdysozoa</taxon>
        <taxon>Arthropoda</taxon>
        <taxon>Hexapoda</taxon>
        <taxon>Insecta</taxon>
        <taxon>Pterygota</taxon>
        <taxon>Neoptera</taxon>
        <taxon>Paraneoptera</taxon>
        <taxon>Hemiptera</taxon>
        <taxon>Sternorrhyncha</taxon>
        <taxon>Psylloidea</taxon>
        <taxon>Psyllidae</taxon>
        <taxon>Psyllinae</taxon>
        <taxon>Cacopsylla</taxon>
    </lineage>
</organism>
<dbReference type="EMBL" id="HBUF01378088">
    <property type="protein sequence ID" value="CAG6729178.1"/>
    <property type="molecule type" value="Transcribed_RNA"/>
</dbReference>
<dbReference type="EMBL" id="HBUF01378085">
    <property type="protein sequence ID" value="CAG6729175.1"/>
    <property type="molecule type" value="Transcribed_RNA"/>
</dbReference>
<dbReference type="AlphaFoldDB" id="A0A8D9DTI8"/>
<sequence length="116" mass="13524">MKHEMVMTNFNPQLASQHHLMNPLPSQLKLKKNIDIIFICICNKTPNQSFRMKFGVCVDLVLVISVDIHVKLAYLSNVHIPQYVMLNSKLRLHYLEMNVFTERPTLVISAKLKDQY</sequence>